<name>A0A4R1HAP4_9GAMM</name>
<reference evidence="1 2" key="1">
    <citation type="submission" date="2019-03" db="EMBL/GenBank/DDBJ databases">
        <title>Genomic Encyclopedia of Type Strains, Phase IV (KMG-IV): sequencing the most valuable type-strain genomes for metagenomic binning, comparative biology and taxonomic classification.</title>
        <authorList>
            <person name="Goeker M."/>
        </authorList>
    </citation>
    <scope>NUCLEOTIDE SEQUENCE [LARGE SCALE GENOMIC DNA]</scope>
    <source>
        <strain evidence="1 2">DSM 19610</strain>
    </source>
</reference>
<dbReference type="RefSeq" id="WP_132971133.1">
    <property type="nucleotide sequence ID" value="NZ_SMFX01000001.1"/>
</dbReference>
<evidence type="ECO:0000313" key="1">
    <source>
        <dbReference type="EMBL" id="TCK17245.1"/>
    </source>
</evidence>
<keyword evidence="2" id="KW-1185">Reference proteome</keyword>
<evidence type="ECO:0000313" key="2">
    <source>
        <dbReference type="Proteomes" id="UP000295707"/>
    </source>
</evidence>
<comment type="caution">
    <text evidence="1">The sequence shown here is derived from an EMBL/GenBank/DDBJ whole genome shotgun (WGS) entry which is preliminary data.</text>
</comment>
<accession>A0A4R1HAP4</accession>
<dbReference type="AlphaFoldDB" id="A0A4R1HAP4"/>
<sequence>MSEPELTTEERVLRMMKRTLTDIARDTAPEPGLRHPLSQGTIQGIRECLQVITSREQELATEYGRNTGSRPRYIDEPRDEVVVPLNINTLKEGLKKDGE</sequence>
<evidence type="ECO:0008006" key="3">
    <source>
        <dbReference type="Google" id="ProtNLM"/>
    </source>
</evidence>
<organism evidence="1 2">
    <name type="scientific">Thiogranum longum</name>
    <dbReference type="NCBI Taxonomy" id="1537524"/>
    <lineage>
        <taxon>Bacteria</taxon>
        <taxon>Pseudomonadati</taxon>
        <taxon>Pseudomonadota</taxon>
        <taxon>Gammaproteobacteria</taxon>
        <taxon>Chromatiales</taxon>
        <taxon>Ectothiorhodospiraceae</taxon>
        <taxon>Thiogranum</taxon>
    </lineage>
</organism>
<protein>
    <recommendedName>
        <fullName evidence="3">Segregation and condensation protein A</fullName>
    </recommendedName>
</protein>
<dbReference type="OrthoDB" id="9795846at2"/>
<gene>
    <name evidence="1" type="ORF">DFR30_0467</name>
</gene>
<dbReference type="Proteomes" id="UP000295707">
    <property type="component" value="Unassembled WGS sequence"/>
</dbReference>
<dbReference type="EMBL" id="SMFX01000001">
    <property type="protein sequence ID" value="TCK17245.1"/>
    <property type="molecule type" value="Genomic_DNA"/>
</dbReference>
<proteinExistence type="predicted"/>